<evidence type="ECO:0000313" key="7">
    <source>
        <dbReference type="Proteomes" id="UP000587942"/>
    </source>
</evidence>
<dbReference type="EMBL" id="JAAVUM010000005">
    <property type="protein sequence ID" value="NKE05559.1"/>
    <property type="molecule type" value="Genomic_DNA"/>
</dbReference>
<comment type="similarity">
    <text evidence="1 5">Belongs to the DNA glycosylase MPG family.</text>
</comment>
<evidence type="ECO:0000256" key="3">
    <source>
        <dbReference type="ARBA" id="ARBA00022801"/>
    </source>
</evidence>
<dbReference type="Proteomes" id="UP000587942">
    <property type="component" value="Unassembled WGS sequence"/>
</dbReference>
<evidence type="ECO:0000256" key="4">
    <source>
        <dbReference type="ARBA" id="ARBA00023204"/>
    </source>
</evidence>
<dbReference type="FunFam" id="3.10.300.10:FF:000001">
    <property type="entry name" value="Putative 3-methyladenine DNA glycosylase"/>
    <property type="match status" value="1"/>
</dbReference>
<proteinExistence type="inferred from homology"/>
<dbReference type="GO" id="GO:0003905">
    <property type="term" value="F:alkylbase DNA N-glycosylase activity"/>
    <property type="evidence" value="ECO:0007669"/>
    <property type="project" value="InterPro"/>
</dbReference>
<keyword evidence="2 5" id="KW-0227">DNA damage</keyword>
<keyword evidence="4 5" id="KW-0234">DNA repair</keyword>
<evidence type="ECO:0000256" key="2">
    <source>
        <dbReference type="ARBA" id="ARBA00022763"/>
    </source>
</evidence>
<dbReference type="InterPro" id="IPR003180">
    <property type="entry name" value="MPG"/>
</dbReference>
<sequence length="214" mass="23801">MDEQYNLSSAVNNRFFEQPTLELASSLLGCILVKETEEGTAAGIIVETEAYIGPMDQAAHSYNNRRTKRTEIMFHQAGLAYTYVMHTHTLFNVVSGEEGNPEAVLIRAIEPLEGLDLMITRRGMPESPNLTNGPGKLTKAMGIKMSDYGHPLTEKPLYLTQGIVPNSISAGKRIGIDNSGEAKDYPWRFWITGNRYVSRHQNADKIILNKGESK</sequence>
<dbReference type="AlphaFoldDB" id="A0A846TFI7"/>
<dbReference type="PANTHER" id="PTHR10429">
    <property type="entry name" value="DNA-3-METHYLADENINE GLYCOSYLASE"/>
    <property type="match status" value="1"/>
</dbReference>
<organism evidence="6 7">
    <name type="scientific">Mesobacillus selenatarsenatis</name>
    <dbReference type="NCBI Taxonomy" id="388741"/>
    <lineage>
        <taxon>Bacteria</taxon>
        <taxon>Bacillati</taxon>
        <taxon>Bacillota</taxon>
        <taxon>Bacilli</taxon>
        <taxon>Bacillales</taxon>
        <taxon>Bacillaceae</taxon>
        <taxon>Mesobacillus</taxon>
    </lineage>
</organism>
<dbReference type="NCBIfam" id="NF002002">
    <property type="entry name" value="PRK00802.1-2"/>
    <property type="match status" value="1"/>
</dbReference>
<keyword evidence="3 5" id="KW-0378">Hydrolase</keyword>
<dbReference type="SUPFAM" id="SSF50486">
    <property type="entry name" value="FMT C-terminal domain-like"/>
    <property type="match status" value="1"/>
</dbReference>
<evidence type="ECO:0000256" key="5">
    <source>
        <dbReference type="HAMAP-Rule" id="MF_00527"/>
    </source>
</evidence>
<comment type="caution">
    <text evidence="6">The sequence shown here is derived from an EMBL/GenBank/DDBJ whole genome shotgun (WGS) entry which is preliminary data.</text>
</comment>
<dbReference type="EC" id="3.2.2.-" evidence="5"/>
<reference evidence="6 7" key="1">
    <citation type="submission" date="2020-03" db="EMBL/GenBank/DDBJ databases">
        <authorList>
            <person name="Sun Q."/>
        </authorList>
    </citation>
    <scope>NUCLEOTIDE SEQUENCE [LARGE SCALE GENOMIC DNA]</scope>
    <source>
        <strain evidence="6 7">KACC 21451</strain>
    </source>
</reference>
<dbReference type="RefSeq" id="WP_167832011.1">
    <property type="nucleotide sequence ID" value="NZ_JAAVUM010000005.1"/>
</dbReference>
<dbReference type="CDD" id="cd00540">
    <property type="entry name" value="AAG"/>
    <property type="match status" value="1"/>
</dbReference>
<dbReference type="InterPro" id="IPR011034">
    <property type="entry name" value="Formyl_transferase-like_C_sf"/>
</dbReference>
<dbReference type="PANTHER" id="PTHR10429:SF0">
    <property type="entry name" value="DNA-3-METHYLADENINE GLYCOSYLASE"/>
    <property type="match status" value="1"/>
</dbReference>
<evidence type="ECO:0000313" key="6">
    <source>
        <dbReference type="EMBL" id="NKE05559.1"/>
    </source>
</evidence>
<gene>
    <name evidence="6" type="ORF">GWK17_08775</name>
</gene>
<name>A0A846TFI7_9BACI</name>
<dbReference type="Gene3D" id="3.10.300.10">
    <property type="entry name" value="Methylpurine-DNA glycosylase (MPG)"/>
    <property type="match status" value="1"/>
</dbReference>
<protein>
    <recommendedName>
        <fullName evidence="5">Putative 3-methyladenine DNA glycosylase</fullName>
        <ecNumber evidence="5">3.2.2.-</ecNumber>
    </recommendedName>
</protein>
<keyword evidence="6" id="KW-0326">Glycosidase</keyword>
<dbReference type="InterPro" id="IPR036995">
    <property type="entry name" value="MPG_sf"/>
</dbReference>
<evidence type="ECO:0000256" key="1">
    <source>
        <dbReference type="ARBA" id="ARBA00009232"/>
    </source>
</evidence>
<dbReference type="Pfam" id="PF02245">
    <property type="entry name" value="Pur_DNA_glyco"/>
    <property type="match status" value="1"/>
</dbReference>
<dbReference type="GO" id="GO:0003677">
    <property type="term" value="F:DNA binding"/>
    <property type="evidence" value="ECO:0007669"/>
    <property type="project" value="InterPro"/>
</dbReference>
<dbReference type="NCBIfam" id="TIGR00567">
    <property type="entry name" value="3mg"/>
    <property type="match status" value="1"/>
</dbReference>
<dbReference type="HAMAP" id="MF_00527">
    <property type="entry name" value="3MGH"/>
    <property type="match status" value="1"/>
</dbReference>
<accession>A0A846TFI7</accession>
<dbReference type="GO" id="GO:0006284">
    <property type="term" value="P:base-excision repair"/>
    <property type="evidence" value="ECO:0007669"/>
    <property type="project" value="InterPro"/>
</dbReference>